<proteinExistence type="predicted"/>
<gene>
    <name evidence="1" type="ORF">LF65_01854</name>
</gene>
<dbReference type="RefSeq" id="WP_041895754.1">
    <property type="nucleotide sequence ID" value="NZ_CP010086.2"/>
</dbReference>
<protein>
    <submittedName>
        <fullName evidence="1">Uncharacterized protein</fullName>
    </submittedName>
</protein>
<dbReference type="OrthoDB" id="9923661at2"/>
<dbReference type="KEGG" id="cbei:LF65_01854"/>
<dbReference type="EMBL" id="CP010086">
    <property type="protein sequence ID" value="AJG98455.1"/>
    <property type="molecule type" value="Genomic_DNA"/>
</dbReference>
<dbReference type="Proteomes" id="UP000031866">
    <property type="component" value="Chromosome"/>
</dbReference>
<name>A0A0B5QBX1_CLOBE</name>
<evidence type="ECO:0000313" key="1">
    <source>
        <dbReference type="EMBL" id="AJG98455.1"/>
    </source>
</evidence>
<evidence type="ECO:0000313" key="2">
    <source>
        <dbReference type="Proteomes" id="UP000031866"/>
    </source>
</evidence>
<dbReference type="AlphaFoldDB" id="A0A0B5QBX1"/>
<accession>A0A0B5QBX1</accession>
<sequence length="75" mass="8454">MGEVKDEKLTKDKQKEALKSAITTIVENYKMLLISNNNISGLEKQKLYGDLEHSVAAIEFITKCKLDKGVLWEGI</sequence>
<organism evidence="1 2">
    <name type="scientific">Clostridium beijerinckii</name>
    <name type="common">Clostridium MP</name>
    <dbReference type="NCBI Taxonomy" id="1520"/>
    <lineage>
        <taxon>Bacteria</taxon>
        <taxon>Bacillati</taxon>
        <taxon>Bacillota</taxon>
        <taxon>Clostridia</taxon>
        <taxon>Eubacteriales</taxon>
        <taxon>Clostridiaceae</taxon>
        <taxon>Clostridium</taxon>
    </lineage>
</organism>
<reference evidence="2" key="1">
    <citation type="submission" date="2014-12" db="EMBL/GenBank/DDBJ databases">
        <title>Genome sequence of Clostridium beijerinckii strain 59B.</title>
        <authorList>
            <person name="Little G.T."/>
            <person name="Minton N.P."/>
        </authorList>
    </citation>
    <scope>NUCLEOTIDE SEQUENCE [LARGE SCALE GENOMIC DNA]</scope>
    <source>
        <strain evidence="2">59B</strain>
    </source>
</reference>